<dbReference type="Gene3D" id="2.160.10.10">
    <property type="entry name" value="Hexapeptide repeat proteins"/>
    <property type="match status" value="1"/>
</dbReference>
<dbReference type="EMBL" id="SLZQ01000011">
    <property type="protein sequence ID" value="TCS35101.1"/>
    <property type="molecule type" value="Genomic_DNA"/>
</dbReference>
<feature type="domain" description="PglD N-terminal" evidence="7">
    <location>
        <begin position="6"/>
        <end position="80"/>
    </location>
</feature>
<feature type="binding site" evidence="6">
    <location>
        <position position="70"/>
    </location>
    <ligand>
        <name>substrate</name>
    </ligand>
</feature>
<evidence type="ECO:0000313" key="9">
    <source>
        <dbReference type="Proteomes" id="UP000295382"/>
    </source>
</evidence>
<accession>A0A4R3HSK1</accession>
<dbReference type="SUPFAM" id="SSF51161">
    <property type="entry name" value="Trimeric LpxA-like enzymes"/>
    <property type="match status" value="1"/>
</dbReference>
<dbReference type="Pfam" id="PF17836">
    <property type="entry name" value="PglD_N"/>
    <property type="match status" value="1"/>
</dbReference>
<dbReference type="PROSITE" id="PS00101">
    <property type="entry name" value="HEXAPEP_TRANSFERASES"/>
    <property type="match status" value="1"/>
</dbReference>
<feature type="site" description="Increases basicity of active site His" evidence="5">
    <location>
        <position position="138"/>
    </location>
</feature>
<dbReference type="GO" id="GO:0016746">
    <property type="term" value="F:acyltransferase activity"/>
    <property type="evidence" value="ECO:0007669"/>
    <property type="project" value="UniProtKB-KW"/>
</dbReference>
<evidence type="ECO:0000256" key="4">
    <source>
        <dbReference type="ARBA" id="ARBA00023315"/>
    </source>
</evidence>
<proteinExistence type="inferred from homology"/>
<organism evidence="8 9">
    <name type="scientific">Paucimonas lemoignei</name>
    <name type="common">Pseudomonas lemoignei</name>
    <dbReference type="NCBI Taxonomy" id="29443"/>
    <lineage>
        <taxon>Bacteria</taxon>
        <taxon>Pseudomonadati</taxon>
        <taxon>Pseudomonadota</taxon>
        <taxon>Betaproteobacteria</taxon>
        <taxon>Burkholderiales</taxon>
        <taxon>Burkholderiaceae</taxon>
        <taxon>Paucimonas</taxon>
    </lineage>
</organism>
<evidence type="ECO:0000256" key="5">
    <source>
        <dbReference type="PIRSR" id="PIRSR620019-1"/>
    </source>
</evidence>
<name>A0A4R3HSK1_PAULE</name>
<dbReference type="CDD" id="cd03360">
    <property type="entry name" value="LbH_AT_putative"/>
    <property type="match status" value="1"/>
</dbReference>
<dbReference type="InterPro" id="IPR001451">
    <property type="entry name" value="Hexapep"/>
</dbReference>
<reference evidence="8 9" key="1">
    <citation type="submission" date="2019-03" db="EMBL/GenBank/DDBJ databases">
        <title>Genomic Encyclopedia of Type Strains, Phase IV (KMG-IV): sequencing the most valuable type-strain genomes for metagenomic binning, comparative biology and taxonomic classification.</title>
        <authorList>
            <person name="Goeker M."/>
        </authorList>
    </citation>
    <scope>NUCLEOTIDE SEQUENCE [LARGE SCALE GENOMIC DNA]</scope>
    <source>
        <strain evidence="8 9">DSM 7445</strain>
    </source>
</reference>
<keyword evidence="9" id="KW-1185">Reference proteome</keyword>
<evidence type="ECO:0000256" key="2">
    <source>
        <dbReference type="ARBA" id="ARBA00022679"/>
    </source>
</evidence>
<dbReference type="OrthoDB" id="272049at2"/>
<dbReference type="Proteomes" id="UP000295382">
    <property type="component" value="Unassembled WGS sequence"/>
</dbReference>
<dbReference type="AlphaFoldDB" id="A0A4R3HSK1"/>
<evidence type="ECO:0000313" key="8">
    <source>
        <dbReference type="EMBL" id="TCS35101.1"/>
    </source>
</evidence>
<keyword evidence="3" id="KW-0677">Repeat</keyword>
<dbReference type="Pfam" id="PF00132">
    <property type="entry name" value="Hexapep"/>
    <property type="match status" value="2"/>
</dbReference>
<dbReference type="NCBIfam" id="TIGR03570">
    <property type="entry name" value="NeuD_NnaD"/>
    <property type="match status" value="1"/>
</dbReference>
<dbReference type="InterPro" id="IPR050179">
    <property type="entry name" value="Trans_hexapeptide_repeat"/>
</dbReference>
<dbReference type="InterPro" id="IPR011004">
    <property type="entry name" value="Trimer_LpxA-like_sf"/>
</dbReference>
<dbReference type="InterPro" id="IPR018357">
    <property type="entry name" value="Hexapep_transf_CS"/>
</dbReference>
<evidence type="ECO:0000256" key="6">
    <source>
        <dbReference type="PIRSR" id="PIRSR620019-2"/>
    </source>
</evidence>
<feature type="binding site" evidence="6">
    <location>
        <position position="146"/>
    </location>
    <ligand>
        <name>acetyl-CoA</name>
        <dbReference type="ChEBI" id="CHEBI:57288"/>
    </ligand>
</feature>
<keyword evidence="4 8" id="KW-0012">Acyltransferase</keyword>
<dbReference type="RefSeq" id="WP_132259689.1">
    <property type="nucleotide sequence ID" value="NZ_SLZQ01000011.1"/>
</dbReference>
<gene>
    <name evidence="8" type="ORF">EDC30_11114</name>
</gene>
<dbReference type="PANTHER" id="PTHR43300">
    <property type="entry name" value="ACETYLTRANSFERASE"/>
    <property type="match status" value="1"/>
</dbReference>
<keyword evidence="2 8" id="KW-0808">Transferase</keyword>
<evidence type="ECO:0000256" key="3">
    <source>
        <dbReference type="ARBA" id="ARBA00022737"/>
    </source>
</evidence>
<sequence length="213" mass="21756">MRIRSIFLVGAGGHGKVVLDALIRSDVAIDKICILDSNTALLGKELCGLKINIPIIQNGLEQGEFHIAIGNGKIRQNLYLQLLGIGSMPLSVIHPDAVVSRFSTIGLGSFIAARAIIAPAAEIGEGSIINHGAVVDHDCTVGSFSHVAPNVTLGGAVKVGARVLIGAGANILPNIKIGDDAVIGAGAVVLNDIAAGETYVGVPATSISRSNCD</sequence>
<evidence type="ECO:0000256" key="1">
    <source>
        <dbReference type="ARBA" id="ARBA00007274"/>
    </source>
</evidence>
<protein>
    <submittedName>
        <fullName evidence="8">Sugar O-acyltransferase (Sialic acid O-acetyltransferase NeuD family)</fullName>
    </submittedName>
</protein>
<feature type="active site" description="Proton acceptor" evidence="5">
    <location>
        <position position="137"/>
    </location>
</feature>
<dbReference type="InterPro" id="IPR041561">
    <property type="entry name" value="PglD_N"/>
</dbReference>
<comment type="similarity">
    <text evidence="1">Belongs to the transferase hexapeptide repeat family.</text>
</comment>
<dbReference type="PANTHER" id="PTHR43300:SF7">
    <property type="entry name" value="UDP-N-ACETYLBACILLOSAMINE N-ACETYLTRANSFERASE"/>
    <property type="match status" value="1"/>
</dbReference>
<comment type="caution">
    <text evidence="8">The sequence shown here is derived from an EMBL/GenBank/DDBJ whole genome shotgun (WGS) entry which is preliminary data.</text>
</comment>
<dbReference type="InterPro" id="IPR020019">
    <property type="entry name" value="AcTrfase_PglD-like"/>
</dbReference>
<dbReference type="Gene3D" id="3.40.50.20">
    <property type="match status" value="1"/>
</dbReference>
<evidence type="ECO:0000259" key="7">
    <source>
        <dbReference type="Pfam" id="PF17836"/>
    </source>
</evidence>